<dbReference type="InterPro" id="IPR003598">
    <property type="entry name" value="Ig_sub2"/>
</dbReference>
<comment type="subcellular location">
    <subcellularLocation>
        <location evidence="1">Membrane</location>
        <topology evidence="1">Single-pass membrane protein</topology>
    </subcellularLocation>
</comment>
<keyword evidence="3" id="KW-0732">Signal</keyword>
<dbReference type="SMART" id="SM00192">
    <property type="entry name" value="LDLa"/>
    <property type="match status" value="5"/>
</dbReference>
<comment type="caution">
    <text evidence="10">Lacks conserved residue(s) required for the propagation of feature annotation.</text>
</comment>
<evidence type="ECO:0000259" key="11">
    <source>
        <dbReference type="PROSITE" id="PS50835"/>
    </source>
</evidence>
<dbReference type="PROSITE" id="PS50068">
    <property type="entry name" value="LDLRA_2"/>
    <property type="match status" value="5"/>
</dbReference>
<feature type="disulfide bond" evidence="10">
    <location>
        <begin position="188"/>
        <end position="200"/>
    </location>
</feature>
<keyword evidence="5" id="KW-1133">Transmembrane helix</keyword>
<reference evidence="12" key="1">
    <citation type="submission" date="2014-12" db="EMBL/GenBank/DDBJ databases">
        <title>Insight into the proteome of Arion vulgaris.</title>
        <authorList>
            <person name="Aradska J."/>
            <person name="Bulat T."/>
            <person name="Smidak R."/>
            <person name="Sarate P."/>
            <person name="Gangsoo J."/>
            <person name="Sialana F."/>
            <person name="Bilban M."/>
            <person name="Lubec G."/>
        </authorList>
    </citation>
    <scope>NUCLEOTIDE SEQUENCE</scope>
    <source>
        <tissue evidence="12">Skin</tissue>
    </source>
</reference>
<dbReference type="InterPro" id="IPR002172">
    <property type="entry name" value="LDrepeatLR_classA_rpt"/>
</dbReference>
<evidence type="ECO:0000256" key="2">
    <source>
        <dbReference type="ARBA" id="ARBA00022692"/>
    </source>
</evidence>
<keyword evidence="9" id="KW-0325">Glycoprotein</keyword>
<dbReference type="PANTHER" id="PTHR22722">
    <property type="entry name" value="LOW-DENSITY LIPOPROTEIN RECEPTOR-RELATED PROTEIN 2-RELATED"/>
    <property type="match status" value="1"/>
</dbReference>
<evidence type="ECO:0000256" key="1">
    <source>
        <dbReference type="ARBA" id="ARBA00004167"/>
    </source>
</evidence>
<evidence type="ECO:0000313" key="12">
    <source>
        <dbReference type="EMBL" id="CEK84064.1"/>
    </source>
</evidence>
<feature type="disulfide bond" evidence="10">
    <location>
        <begin position="291"/>
        <end position="306"/>
    </location>
</feature>
<dbReference type="SUPFAM" id="SSF57424">
    <property type="entry name" value="LDL receptor-like module"/>
    <property type="match status" value="5"/>
</dbReference>
<dbReference type="InterPro" id="IPR023415">
    <property type="entry name" value="LDLR_class-A_CS"/>
</dbReference>
<dbReference type="InterPro" id="IPR036179">
    <property type="entry name" value="Ig-like_dom_sf"/>
</dbReference>
<dbReference type="AlphaFoldDB" id="A0A0B7ASQ8"/>
<dbReference type="CDD" id="cd00112">
    <property type="entry name" value="LDLa"/>
    <property type="match status" value="5"/>
</dbReference>
<dbReference type="GO" id="GO:0043235">
    <property type="term" value="C:receptor complex"/>
    <property type="evidence" value="ECO:0007669"/>
    <property type="project" value="TreeGrafter"/>
</dbReference>
<evidence type="ECO:0000256" key="10">
    <source>
        <dbReference type="PROSITE-ProRule" id="PRU00124"/>
    </source>
</evidence>
<keyword evidence="7 10" id="KW-1015">Disulfide bond</keyword>
<organism evidence="12">
    <name type="scientific">Arion vulgaris</name>
    <dbReference type="NCBI Taxonomy" id="1028688"/>
    <lineage>
        <taxon>Eukaryota</taxon>
        <taxon>Metazoa</taxon>
        <taxon>Spiralia</taxon>
        <taxon>Lophotrochozoa</taxon>
        <taxon>Mollusca</taxon>
        <taxon>Gastropoda</taxon>
        <taxon>Heterobranchia</taxon>
        <taxon>Euthyneura</taxon>
        <taxon>Panpulmonata</taxon>
        <taxon>Eupulmonata</taxon>
        <taxon>Stylommatophora</taxon>
        <taxon>Helicina</taxon>
        <taxon>Arionoidea</taxon>
        <taxon>Arionidae</taxon>
        <taxon>Arion</taxon>
    </lineage>
</organism>
<dbReference type="InterPro" id="IPR013783">
    <property type="entry name" value="Ig-like_fold"/>
</dbReference>
<dbReference type="SMART" id="SM00408">
    <property type="entry name" value="IGc2"/>
    <property type="match status" value="2"/>
</dbReference>
<feature type="domain" description="Ig-like" evidence="11">
    <location>
        <begin position="309"/>
        <end position="387"/>
    </location>
</feature>
<dbReference type="InterPro" id="IPR007110">
    <property type="entry name" value="Ig-like_dom"/>
</dbReference>
<feature type="disulfide bond" evidence="10">
    <location>
        <begin position="195"/>
        <end position="213"/>
    </location>
</feature>
<keyword evidence="4" id="KW-0677">Repeat</keyword>
<dbReference type="EMBL" id="HACG01037199">
    <property type="protein sequence ID" value="CEK84064.1"/>
    <property type="molecule type" value="Transcribed_RNA"/>
</dbReference>
<feature type="disulfide bond" evidence="10">
    <location>
        <begin position="33"/>
        <end position="48"/>
    </location>
</feature>
<feature type="disulfide bond" evidence="10">
    <location>
        <begin position="50"/>
        <end position="62"/>
    </location>
</feature>
<dbReference type="GO" id="GO:0005886">
    <property type="term" value="C:plasma membrane"/>
    <property type="evidence" value="ECO:0007669"/>
    <property type="project" value="TreeGrafter"/>
</dbReference>
<name>A0A0B7ASQ8_9EUPU</name>
<evidence type="ECO:0000256" key="8">
    <source>
        <dbReference type="ARBA" id="ARBA00023170"/>
    </source>
</evidence>
<feature type="non-terminal residue" evidence="12">
    <location>
        <position position="1"/>
    </location>
</feature>
<feature type="domain" description="Ig-like" evidence="11">
    <location>
        <begin position="88"/>
        <end position="165"/>
    </location>
</feature>
<feature type="non-terminal residue" evidence="12">
    <location>
        <position position="447"/>
    </location>
</feature>
<evidence type="ECO:0000256" key="5">
    <source>
        <dbReference type="ARBA" id="ARBA00022989"/>
    </source>
</evidence>
<dbReference type="Pfam" id="PF13927">
    <property type="entry name" value="Ig_3"/>
    <property type="match status" value="2"/>
</dbReference>
<dbReference type="Gene3D" id="2.60.40.10">
    <property type="entry name" value="Immunoglobulins"/>
    <property type="match status" value="2"/>
</dbReference>
<feature type="disulfide bond" evidence="10">
    <location>
        <begin position="247"/>
        <end position="262"/>
    </location>
</feature>
<evidence type="ECO:0000256" key="9">
    <source>
        <dbReference type="ARBA" id="ARBA00023180"/>
    </source>
</evidence>
<evidence type="ECO:0000256" key="6">
    <source>
        <dbReference type="ARBA" id="ARBA00023136"/>
    </source>
</evidence>
<dbReference type="FunFam" id="4.10.400.10:FF:000002">
    <property type="entry name" value="Low-density lipoprotein receptor-related protein 1"/>
    <property type="match status" value="1"/>
</dbReference>
<dbReference type="SUPFAM" id="SSF48726">
    <property type="entry name" value="Immunoglobulin"/>
    <property type="match status" value="2"/>
</dbReference>
<proteinExistence type="predicted"/>
<dbReference type="InterPro" id="IPR036055">
    <property type="entry name" value="LDL_receptor-like_sf"/>
</dbReference>
<dbReference type="Gene3D" id="4.10.400.10">
    <property type="entry name" value="Low-density Lipoprotein Receptor"/>
    <property type="match status" value="5"/>
</dbReference>
<protein>
    <recommendedName>
        <fullName evidence="11">Ig-like domain-containing protein</fullName>
    </recommendedName>
</protein>
<gene>
    <name evidence="12" type="primary">ORF140498</name>
</gene>
<dbReference type="FunFam" id="4.10.400.10:FF:000062">
    <property type="entry name" value="Terribly reduced optic lobes, isoform AI"/>
    <property type="match status" value="1"/>
</dbReference>
<keyword evidence="6" id="KW-0472">Membrane</keyword>
<feature type="disulfide bond" evidence="10">
    <location>
        <begin position="21"/>
        <end position="39"/>
    </location>
</feature>
<dbReference type="SMART" id="SM00409">
    <property type="entry name" value="IG"/>
    <property type="match status" value="2"/>
</dbReference>
<feature type="disulfide bond" evidence="10">
    <location>
        <begin position="14"/>
        <end position="26"/>
    </location>
</feature>
<evidence type="ECO:0000256" key="7">
    <source>
        <dbReference type="ARBA" id="ARBA00023157"/>
    </source>
</evidence>
<evidence type="ECO:0000256" key="4">
    <source>
        <dbReference type="ARBA" id="ARBA00022737"/>
    </source>
</evidence>
<dbReference type="PANTHER" id="PTHR22722:SF15">
    <property type="entry name" value="LOW-DENSITY LIPOPROTEIN RECEPTOR-RELATED"/>
    <property type="match status" value="1"/>
</dbReference>
<keyword evidence="8" id="KW-0675">Receptor</keyword>
<dbReference type="InterPro" id="IPR003599">
    <property type="entry name" value="Ig_sub"/>
</dbReference>
<feature type="disulfide bond" evidence="10">
    <location>
        <begin position="235"/>
        <end position="253"/>
    </location>
</feature>
<feature type="disulfide bond" evidence="10">
    <location>
        <begin position="69"/>
        <end position="84"/>
    </location>
</feature>
<dbReference type="PRINTS" id="PR00261">
    <property type="entry name" value="LDLRECEPTOR"/>
</dbReference>
<dbReference type="Pfam" id="PF00057">
    <property type="entry name" value="Ldl_recept_a"/>
    <property type="match status" value="5"/>
</dbReference>
<keyword evidence="2" id="KW-0812">Transmembrane</keyword>
<dbReference type="PROSITE" id="PS01209">
    <property type="entry name" value="LDLRA_1"/>
    <property type="match status" value="4"/>
</dbReference>
<accession>A0A0B7ASQ8</accession>
<dbReference type="PROSITE" id="PS50835">
    <property type="entry name" value="IG_LIKE"/>
    <property type="match status" value="2"/>
</dbReference>
<feature type="disulfide bond" evidence="10">
    <location>
        <begin position="228"/>
        <end position="240"/>
    </location>
</feature>
<dbReference type="InterPro" id="IPR051221">
    <property type="entry name" value="LDLR-related"/>
</dbReference>
<feature type="disulfide bond" evidence="10">
    <location>
        <begin position="57"/>
        <end position="75"/>
    </location>
</feature>
<dbReference type="FunFam" id="4.10.400.10:FF:000034">
    <property type="entry name" value="Low-density lipoprotein receptor-related protein 2"/>
    <property type="match status" value="3"/>
</dbReference>
<evidence type="ECO:0000256" key="3">
    <source>
        <dbReference type="ARBA" id="ARBA00022729"/>
    </source>
</evidence>
<sequence length="447" mass="49531">NDCRDRSDERDCACTEREFKCNDGQCVPLTARCDSRDDCRDRSDERDCECTEREFKCTDGQCVPLSARCDSRDDCRDRSDERDCDQGVTITVSPQQMRKRIGTSASFICQVTGNPQPRVVWSRRTGGAMPAEAVDANGRLTIVNLRPEDAGDYLCQAITPTRTYEVVARLDVDFIGPPTVIPPPDGPCSRDEATCSSGQCIQRDYLCDGEADCTDKSDEGNCNMVLPCEPNEFRCNNKRCAMKIWRCDGDNDCFDNSDESNCPTRLPGAPCRTDEFMCRTNDQCIPFAYQCDGELDCQDRSDEIGCTQPSIVRPPVPEIIVDINGSFTITCEAVGVPTPLIVWRLNWGNVPTGDRVIVTSVDGRGSLSIRNAVVEDAGAYTCEAVNNRGSIFAIPDAHIIVRRTVGVCQSPRFNADAARPEQCIRCFCYGQTQTCYSSNLQISQITQ</sequence>
<feature type="disulfide bond" evidence="10">
    <location>
        <begin position="207"/>
        <end position="222"/>
    </location>
</feature>